<dbReference type="InterPro" id="IPR003439">
    <property type="entry name" value="ABC_transporter-like_ATP-bd"/>
</dbReference>
<dbReference type="Gene3D" id="3.40.50.300">
    <property type="entry name" value="P-loop containing nucleotide triphosphate hydrolases"/>
    <property type="match status" value="1"/>
</dbReference>
<dbReference type="PROSITE" id="PS50893">
    <property type="entry name" value="ABC_TRANSPORTER_2"/>
    <property type="match status" value="1"/>
</dbReference>
<dbReference type="InterPro" id="IPR036640">
    <property type="entry name" value="ABC1_TM_sf"/>
</dbReference>
<keyword evidence="8 10" id="KW-0472">Membrane</keyword>
<keyword evidence="2" id="KW-0997">Cell inner membrane</keyword>
<comment type="subcellular location">
    <subcellularLocation>
        <location evidence="1">Cell inner membrane</location>
        <topology evidence="1">Multi-pass membrane protein</topology>
    </subcellularLocation>
</comment>
<comment type="caution">
    <text evidence="13">The sequence shown here is derived from an EMBL/GenBank/DDBJ whole genome shotgun (WGS) entry which is preliminary data.</text>
</comment>
<evidence type="ECO:0000256" key="5">
    <source>
        <dbReference type="ARBA" id="ARBA00022840"/>
    </source>
</evidence>
<dbReference type="InterPro" id="IPR014223">
    <property type="entry name" value="ABC_CydC/D"/>
</dbReference>
<evidence type="ECO:0000313" key="14">
    <source>
        <dbReference type="Proteomes" id="UP001597068"/>
    </source>
</evidence>
<feature type="domain" description="ABC transmembrane type-1" evidence="12">
    <location>
        <begin position="23"/>
        <end position="305"/>
    </location>
</feature>
<keyword evidence="5" id="KW-0067">ATP-binding</keyword>
<reference evidence="14" key="1">
    <citation type="journal article" date="2019" name="Int. J. Syst. Evol. Microbiol.">
        <title>The Global Catalogue of Microorganisms (GCM) 10K type strain sequencing project: providing services to taxonomists for standard genome sequencing and annotation.</title>
        <authorList>
            <consortium name="The Broad Institute Genomics Platform"/>
            <consortium name="The Broad Institute Genome Sequencing Center for Infectious Disease"/>
            <person name="Wu L."/>
            <person name="Ma J."/>
        </authorList>
    </citation>
    <scope>NUCLEOTIDE SEQUENCE [LARGE SCALE GENOMIC DNA]</scope>
    <source>
        <strain evidence="14">CCUG 50873</strain>
    </source>
</reference>
<dbReference type="SUPFAM" id="SSF52540">
    <property type="entry name" value="P-loop containing nucleoside triphosphate hydrolases"/>
    <property type="match status" value="1"/>
</dbReference>
<gene>
    <name evidence="13" type="primary">cydC</name>
    <name evidence="13" type="ORF">ACFQ04_11275</name>
</gene>
<feature type="transmembrane region" description="Helical" evidence="10">
    <location>
        <begin position="248"/>
        <end position="268"/>
    </location>
</feature>
<keyword evidence="6" id="KW-1278">Translocase</keyword>
<evidence type="ECO:0000259" key="12">
    <source>
        <dbReference type="PROSITE" id="PS50929"/>
    </source>
</evidence>
<keyword evidence="2" id="KW-1003">Cell membrane</keyword>
<feature type="transmembrane region" description="Helical" evidence="10">
    <location>
        <begin position="132"/>
        <end position="153"/>
    </location>
</feature>
<dbReference type="NCBIfam" id="TIGR02868">
    <property type="entry name" value="CydC"/>
    <property type="match status" value="1"/>
</dbReference>
<evidence type="ECO:0000256" key="1">
    <source>
        <dbReference type="ARBA" id="ARBA00004429"/>
    </source>
</evidence>
<protein>
    <submittedName>
        <fullName evidence="13">Thiol reductant ABC exporter subunit CydC</fullName>
    </submittedName>
</protein>
<evidence type="ECO:0000256" key="8">
    <source>
        <dbReference type="ARBA" id="ARBA00023136"/>
    </source>
</evidence>
<dbReference type="Proteomes" id="UP001597068">
    <property type="component" value="Unassembled WGS sequence"/>
</dbReference>
<dbReference type="InterPro" id="IPR011527">
    <property type="entry name" value="ABC1_TM_dom"/>
</dbReference>
<feature type="transmembrane region" description="Helical" evidence="10">
    <location>
        <begin position="20"/>
        <end position="45"/>
    </location>
</feature>
<dbReference type="InterPro" id="IPR003593">
    <property type="entry name" value="AAA+_ATPase"/>
</dbReference>
<feature type="transmembrane region" description="Helical" evidence="10">
    <location>
        <begin position="159"/>
        <end position="180"/>
    </location>
</feature>
<dbReference type="Pfam" id="PF00005">
    <property type="entry name" value="ABC_tran"/>
    <property type="match status" value="1"/>
</dbReference>
<evidence type="ECO:0000256" key="2">
    <source>
        <dbReference type="ARBA" id="ARBA00022519"/>
    </source>
</evidence>
<dbReference type="SUPFAM" id="SSF90123">
    <property type="entry name" value="ABC transporter transmembrane region"/>
    <property type="match status" value="1"/>
</dbReference>
<feature type="domain" description="ABC transporter" evidence="11">
    <location>
        <begin position="337"/>
        <end position="575"/>
    </location>
</feature>
<evidence type="ECO:0000259" key="11">
    <source>
        <dbReference type="PROSITE" id="PS50893"/>
    </source>
</evidence>
<evidence type="ECO:0000256" key="9">
    <source>
        <dbReference type="ARBA" id="ARBA00023455"/>
    </source>
</evidence>
<dbReference type="RefSeq" id="WP_253645801.1">
    <property type="nucleotide sequence ID" value="NZ_BAAAMO010000002.1"/>
</dbReference>
<dbReference type="EMBL" id="JBHTIL010000001">
    <property type="protein sequence ID" value="MFD0926316.1"/>
    <property type="molecule type" value="Genomic_DNA"/>
</dbReference>
<dbReference type="SMART" id="SM00382">
    <property type="entry name" value="AAA"/>
    <property type="match status" value="1"/>
</dbReference>
<dbReference type="PROSITE" id="PS51318">
    <property type="entry name" value="TAT"/>
    <property type="match status" value="1"/>
</dbReference>
<sequence>MPDDPLVRAARLVGLSRRRLARSVGLGAAAALSALALAALSAWLITRAWQMPPVLSVAIAVTSVRALGISRALFRYLERLSTHDLALRVMASARSRIYAAVAGGAPDAAVRVRPSDLVARTGRDVDELGESLVRAAIPIGAAAITAVAAVAIVGVISPWAGVAVAVVWVLAGIVGPAVAVRGAAHAERAAAGARDRSTDLTMTLLWHAAEVEVAGRRRELLAAAADQEQAARRATDAGARLRSWSAGVLPAAAGACLVVACLLATGLADSLDPTAIGVLILVPLSAFEAATPLLEAGRQLHRSRRAATRILAVVDDVTATDPVADVRPVRSATPRIEVCADMTWGHAGRATAGPLRTGLVVDPGSRIAVVGPSGSGKTTLLATIAGLLAPVAGAVRVLDDSGAPVDPGDAIRWFASDAHVFATTIRENLLVARGDAPDADLLDVLDRVGLAGWVAELQGGLDHVLQSGADALSTGQRRRLLLARALLCPVPVLLLDEPCENVEPDEADALVAALLDPAGGLVEPERTVVVVTHRLPRGCTPSAVVDLRSPSAPRIATEPISRSAKSDCRVHDSRVTSVVHEEGGGLELHYSWTREVTIS</sequence>
<dbReference type="PANTHER" id="PTHR24221:SF654">
    <property type="entry name" value="ATP-BINDING CASSETTE SUB-FAMILY B MEMBER 6"/>
    <property type="match status" value="1"/>
</dbReference>
<evidence type="ECO:0000256" key="7">
    <source>
        <dbReference type="ARBA" id="ARBA00022989"/>
    </source>
</evidence>
<dbReference type="PANTHER" id="PTHR24221">
    <property type="entry name" value="ATP-BINDING CASSETTE SUB-FAMILY B"/>
    <property type="match status" value="1"/>
</dbReference>
<proteinExistence type="inferred from homology"/>
<dbReference type="PROSITE" id="PS50929">
    <property type="entry name" value="ABC_TM1F"/>
    <property type="match status" value="1"/>
</dbReference>
<dbReference type="Gene3D" id="1.20.1560.10">
    <property type="entry name" value="ABC transporter type 1, transmembrane domain"/>
    <property type="match status" value="1"/>
</dbReference>
<keyword evidence="14" id="KW-1185">Reference proteome</keyword>
<keyword evidence="4" id="KW-0547">Nucleotide-binding</keyword>
<comment type="similarity">
    <text evidence="9">Belongs to the ABC transporter superfamily. Siderophore-Fe(3+) uptake transporter (SIUT) (TC 3.A.1.21) family.</text>
</comment>
<accession>A0ABW3G6J1</accession>
<evidence type="ECO:0000256" key="4">
    <source>
        <dbReference type="ARBA" id="ARBA00022741"/>
    </source>
</evidence>
<dbReference type="InterPro" id="IPR039421">
    <property type="entry name" value="Type_1_exporter"/>
</dbReference>
<name>A0ABW3G6J1_9NOCA</name>
<feature type="transmembrane region" description="Helical" evidence="10">
    <location>
        <begin position="51"/>
        <end position="74"/>
    </location>
</feature>
<evidence type="ECO:0000256" key="10">
    <source>
        <dbReference type="SAM" id="Phobius"/>
    </source>
</evidence>
<feature type="transmembrane region" description="Helical" evidence="10">
    <location>
        <begin position="274"/>
        <end position="294"/>
    </location>
</feature>
<evidence type="ECO:0000256" key="6">
    <source>
        <dbReference type="ARBA" id="ARBA00022967"/>
    </source>
</evidence>
<evidence type="ECO:0000313" key="13">
    <source>
        <dbReference type="EMBL" id="MFD0926316.1"/>
    </source>
</evidence>
<dbReference type="InterPro" id="IPR006311">
    <property type="entry name" value="TAT_signal"/>
</dbReference>
<keyword evidence="7 10" id="KW-1133">Transmembrane helix</keyword>
<evidence type="ECO:0000256" key="3">
    <source>
        <dbReference type="ARBA" id="ARBA00022692"/>
    </source>
</evidence>
<keyword evidence="3 10" id="KW-0812">Transmembrane</keyword>
<organism evidence="13 14">
    <name type="scientific">Williamsia deligens</name>
    <dbReference type="NCBI Taxonomy" id="321325"/>
    <lineage>
        <taxon>Bacteria</taxon>
        <taxon>Bacillati</taxon>
        <taxon>Actinomycetota</taxon>
        <taxon>Actinomycetes</taxon>
        <taxon>Mycobacteriales</taxon>
        <taxon>Nocardiaceae</taxon>
        <taxon>Williamsia</taxon>
    </lineage>
</organism>
<dbReference type="InterPro" id="IPR027417">
    <property type="entry name" value="P-loop_NTPase"/>
</dbReference>